<dbReference type="Proteomes" id="UP001156102">
    <property type="component" value="Unassembled WGS sequence"/>
</dbReference>
<protein>
    <submittedName>
        <fullName evidence="2">Uncharacterized protein</fullName>
    </submittedName>
</protein>
<organism evidence="2 3">
    <name type="scientific">Ectobacillus ponti</name>
    <dbReference type="NCBI Taxonomy" id="2961894"/>
    <lineage>
        <taxon>Bacteria</taxon>
        <taxon>Bacillati</taxon>
        <taxon>Bacillota</taxon>
        <taxon>Bacilli</taxon>
        <taxon>Bacillales</taxon>
        <taxon>Bacillaceae</taxon>
        <taxon>Ectobacillus</taxon>
    </lineage>
</organism>
<name>A0AA41XA81_9BACI</name>
<proteinExistence type="predicted"/>
<dbReference type="RefSeq" id="WP_254759507.1">
    <property type="nucleotide sequence ID" value="NZ_JANCLT010000006.1"/>
</dbReference>
<feature type="transmembrane region" description="Helical" evidence="1">
    <location>
        <begin position="9"/>
        <end position="26"/>
    </location>
</feature>
<evidence type="ECO:0000313" key="2">
    <source>
        <dbReference type="EMBL" id="MCP8969589.1"/>
    </source>
</evidence>
<sequence>MERKPFREWGIGLGAFLAGSVLAFLLATIYPYLGYLPGLGVFVWGIYMAAKRRPYILIGIVSAPFILGFISLIICGSFLLINS</sequence>
<evidence type="ECO:0000313" key="3">
    <source>
        <dbReference type="Proteomes" id="UP001156102"/>
    </source>
</evidence>
<keyword evidence="3" id="KW-1185">Reference proteome</keyword>
<reference evidence="2" key="1">
    <citation type="submission" date="2022-07" db="EMBL/GenBank/DDBJ databases">
        <authorList>
            <person name="Li W.-J."/>
            <person name="Deng Q.-Q."/>
        </authorList>
    </citation>
    <scope>NUCLEOTIDE SEQUENCE</scope>
    <source>
        <strain evidence="2">SYSU M60031</strain>
    </source>
</reference>
<gene>
    <name evidence="2" type="ORF">NK662_13725</name>
</gene>
<keyword evidence="1" id="KW-0812">Transmembrane</keyword>
<evidence type="ECO:0000256" key="1">
    <source>
        <dbReference type="SAM" id="Phobius"/>
    </source>
</evidence>
<feature type="transmembrane region" description="Helical" evidence="1">
    <location>
        <begin position="57"/>
        <end position="81"/>
    </location>
</feature>
<comment type="caution">
    <text evidence="2">The sequence shown here is derived from an EMBL/GenBank/DDBJ whole genome shotgun (WGS) entry which is preliminary data.</text>
</comment>
<dbReference type="EMBL" id="JANCLT010000006">
    <property type="protein sequence ID" value="MCP8969589.1"/>
    <property type="molecule type" value="Genomic_DNA"/>
</dbReference>
<keyword evidence="1" id="KW-0472">Membrane</keyword>
<dbReference type="AlphaFoldDB" id="A0AA41XA81"/>
<accession>A0AA41XA81</accession>
<keyword evidence="1" id="KW-1133">Transmembrane helix</keyword>